<dbReference type="AlphaFoldDB" id="A0A1Y2I8S6"/>
<organism evidence="1 2">
    <name type="scientific">Trametes coccinea (strain BRFM310)</name>
    <name type="common">Pycnoporus coccineus</name>
    <dbReference type="NCBI Taxonomy" id="1353009"/>
    <lineage>
        <taxon>Eukaryota</taxon>
        <taxon>Fungi</taxon>
        <taxon>Dikarya</taxon>
        <taxon>Basidiomycota</taxon>
        <taxon>Agaricomycotina</taxon>
        <taxon>Agaricomycetes</taxon>
        <taxon>Polyporales</taxon>
        <taxon>Polyporaceae</taxon>
        <taxon>Trametes</taxon>
    </lineage>
</organism>
<protein>
    <submittedName>
        <fullName evidence="1">Uncharacterized protein</fullName>
    </submittedName>
</protein>
<evidence type="ECO:0000313" key="2">
    <source>
        <dbReference type="Proteomes" id="UP000193067"/>
    </source>
</evidence>
<gene>
    <name evidence="1" type="ORF">PYCCODRAFT_1133361</name>
</gene>
<sequence>MHDCTYSMACRPPRYSSTYSATNKACARNLANLACSASSAASSLRASCVQTGVLPARTAHARPSQHADNLQVRRVCCRNLDLLGREARPLWALVARRPRALSRMAQASGPGGGRGEFVGACAQPMMDGRPCRSRAARKVQKLVGRLA</sequence>
<reference evidence="1 2" key="1">
    <citation type="journal article" date="2015" name="Biotechnol. Biofuels">
        <title>Enhanced degradation of softwood versus hardwood by the white-rot fungus Pycnoporus coccineus.</title>
        <authorList>
            <person name="Couturier M."/>
            <person name="Navarro D."/>
            <person name="Chevret D."/>
            <person name="Henrissat B."/>
            <person name="Piumi F."/>
            <person name="Ruiz-Duenas F.J."/>
            <person name="Martinez A.T."/>
            <person name="Grigoriev I.V."/>
            <person name="Riley R."/>
            <person name="Lipzen A."/>
            <person name="Berrin J.G."/>
            <person name="Master E.R."/>
            <person name="Rosso M.N."/>
        </authorList>
    </citation>
    <scope>NUCLEOTIDE SEQUENCE [LARGE SCALE GENOMIC DNA]</scope>
    <source>
        <strain evidence="1 2">BRFM310</strain>
    </source>
</reference>
<keyword evidence="2" id="KW-1185">Reference proteome</keyword>
<dbReference type="EMBL" id="KZ084150">
    <property type="protein sequence ID" value="OSC97524.1"/>
    <property type="molecule type" value="Genomic_DNA"/>
</dbReference>
<evidence type="ECO:0000313" key="1">
    <source>
        <dbReference type="EMBL" id="OSC97524.1"/>
    </source>
</evidence>
<dbReference type="Proteomes" id="UP000193067">
    <property type="component" value="Unassembled WGS sequence"/>
</dbReference>
<proteinExistence type="predicted"/>
<name>A0A1Y2I8S6_TRAC3</name>
<accession>A0A1Y2I8S6</accession>